<keyword evidence="1" id="KW-0812">Transmembrane</keyword>
<keyword evidence="1" id="KW-1133">Transmembrane helix</keyword>
<evidence type="ECO:0000256" key="1">
    <source>
        <dbReference type="SAM" id="Phobius"/>
    </source>
</evidence>
<evidence type="ECO:0000313" key="2">
    <source>
        <dbReference type="EMBL" id="GAH93350.1"/>
    </source>
</evidence>
<gene>
    <name evidence="2" type="ORF">S06H3_06529</name>
</gene>
<feature type="non-terminal residue" evidence="2">
    <location>
        <position position="1"/>
    </location>
</feature>
<organism evidence="2">
    <name type="scientific">marine sediment metagenome</name>
    <dbReference type="NCBI Taxonomy" id="412755"/>
    <lineage>
        <taxon>unclassified sequences</taxon>
        <taxon>metagenomes</taxon>
        <taxon>ecological metagenomes</taxon>
    </lineage>
</organism>
<feature type="transmembrane region" description="Helical" evidence="1">
    <location>
        <begin position="58"/>
        <end position="81"/>
    </location>
</feature>
<name>X1KIA5_9ZZZZ</name>
<protein>
    <submittedName>
        <fullName evidence="2">Uncharacterized protein</fullName>
    </submittedName>
</protein>
<keyword evidence="1" id="KW-0472">Membrane</keyword>
<sequence>DIKPTWSRETLTKTINDTEDFLEYPLTPPEELEAMSDEDLRHYLNALGEAVVPPVLDMWPLILLGVLGAGGLGAVAVAYALTKPTGE</sequence>
<reference evidence="2" key="1">
    <citation type="journal article" date="2014" name="Front. Microbiol.">
        <title>High frequency of phylogenetically diverse reductive dehalogenase-homologous genes in deep subseafloor sedimentary metagenomes.</title>
        <authorList>
            <person name="Kawai M."/>
            <person name="Futagami T."/>
            <person name="Toyoda A."/>
            <person name="Takaki Y."/>
            <person name="Nishi S."/>
            <person name="Hori S."/>
            <person name="Arai W."/>
            <person name="Tsubouchi T."/>
            <person name="Morono Y."/>
            <person name="Uchiyama I."/>
            <person name="Ito T."/>
            <person name="Fujiyama A."/>
            <person name="Inagaki F."/>
            <person name="Takami H."/>
        </authorList>
    </citation>
    <scope>NUCLEOTIDE SEQUENCE</scope>
    <source>
        <strain evidence="2">Expedition CK06-06</strain>
    </source>
</reference>
<comment type="caution">
    <text evidence="2">The sequence shown here is derived from an EMBL/GenBank/DDBJ whole genome shotgun (WGS) entry which is preliminary data.</text>
</comment>
<proteinExistence type="predicted"/>
<dbReference type="EMBL" id="BARV01002549">
    <property type="protein sequence ID" value="GAH93350.1"/>
    <property type="molecule type" value="Genomic_DNA"/>
</dbReference>
<dbReference type="AlphaFoldDB" id="X1KIA5"/>
<accession>X1KIA5</accession>